<dbReference type="Proteomes" id="UP001372834">
    <property type="component" value="Unassembled WGS sequence"/>
</dbReference>
<name>A0AAN8PFC0_POLSC</name>
<reference evidence="1 2" key="1">
    <citation type="submission" date="2023-10" db="EMBL/GenBank/DDBJ databases">
        <title>Genomes of two closely related lineages of the louse Polyplax serrata with different host specificities.</title>
        <authorList>
            <person name="Martinu J."/>
            <person name="Tarabai H."/>
            <person name="Stefka J."/>
            <person name="Hypsa V."/>
        </authorList>
    </citation>
    <scope>NUCLEOTIDE SEQUENCE [LARGE SCALE GENOMIC DNA]</scope>
    <source>
        <strain evidence="1">HR10_N</strain>
    </source>
</reference>
<protein>
    <submittedName>
        <fullName evidence="1">Uncharacterized protein</fullName>
    </submittedName>
</protein>
<organism evidence="1 2">
    <name type="scientific">Polyplax serrata</name>
    <name type="common">Common mouse louse</name>
    <dbReference type="NCBI Taxonomy" id="468196"/>
    <lineage>
        <taxon>Eukaryota</taxon>
        <taxon>Metazoa</taxon>
        <taxon>Ecdysozoa</taxon>
        <taxon>Arthropoda</taxon>
        <taxon>Hexapoda</taxon>
        <taxon>Insecta</taxon>
        <taxon>Pterygota</taxon>
        <taxon>Neoptera</taxon>
        <taxon>Paraneoptera</taxon>
        <taxon>Psocodea</taxon>
        <taxon>Troctomorpha</taxon>
        <taxon>Phthiraptera</taxon>
        <taxon>Anoplura</taxon>
        <taxon>Polyplacidae</taxon>
        <taxon>Polyplax</taxon>
    </lineage>
</organism>
<proteinExistence type="predicted"/>
<evidence type="ECO:0000313" key="1">
    <source>
        <dbReference type="EMBL" id="KAK6626414.1"/>
    </source>
</evidence>
<dbReference type="EMBL" id="JAWJWE010000037">
    <property type="protein sequence ID" value="KAK6626414.1"/>
    <property type="molecule type" value="Genomic_DNA"/>
</dbReference>
<sequence length="126" mass="13406">MAVNPAVATHSGKLTALSHVTQTLALIAARQTSMVCHPAAGPPHIQSAELDQSLPERGGGSHHPRAGRMIPPASRMYRHEFGAELVGRDALKVLRAHQLHQLLLGSAAGQPRIWPRGADGGRGQRQ</sequence>
<dbReference type="AlphaFoldDB" id="A0AAN8PFC0"/>
<evidence type="ECO:0000313" key="2">
    <source>
        <dbReference type="Proteomes" id="UP001372834"/>
    </source>
</evidence>
<gene>
    <name evidence="1" type="ORF">RUM43_006725</name>
</gene>
<accession>A0AAN8PFC0</accession>
<comment type="caution">
    <text evidence="1">The sequence shown here is derived from an EMBL/GenBank/DDBJ whole genome shotgun (WGS) entry which is preliminary data.</text>
</comment>